<protein>
    <submittedName>
        <fullName evidence="3">Uncharacterized protein</fullName>
    </submittedName>
</protein>
<dbReference type="EMBL" id="NJBN01000005">
    <property type="protein sequence ID" value="TKJ40475.1"/>
    <property type="molecule type" value="Genomic_DNA"/>
</dbReference>
<evidence type="ECO:0000313" key="3">
    <source>
        <dbReference type="EMBL" id="TKJ40475.1"/>
    </source>
</evidence>
<keyword evidence="2" id="KW-0472">Membrane</keyword>
<sequence length="391" mass="44689">MGDDMSNKRSGIFLVLIPIILFIIGLSGCVEHHYLYKFNVDGYCDFTYTARGDSLDIYEPQASYPDTLLYHIDTWTERDSSGTENYVLKATVRFHNDQLPRTLSLKEAPWGDVLLRHPAGLNSTSLFFLSTYKFQCVFRGRQRMQIEGDRWDYIPEECRILDSDSDSTLTEEERAVLEEKFAAGVLIWNTERYKLRIREILERSINMHPDIQVPQSWVDSALVEADALIGKIASNRQMESLDFADLEWWDEIEPQALPILLENLNFIGDSTLQAEIANISELLEFRHQVSEDLVDESFEVQVEIPGKLLNSNTEIDDDGLLLWEFTGEDLSDDDIMLSAFSVLIFTERIAGFLIIILASYLAIRIKRRGKEKVETPEPPQPPGSTPPMGHG</sequence>
<dbReference type="AlphaFoldDB" id="A0A532UZT9"/>
<feature type="transmembrane region" description="Helical" evidence="2">
    <location>
        <begin position="12"/>
        <end position="35"/>
    </location>
</feature>
<name>A0A532UZT9_UNCL8</name>
<feature type="compositionally biased region" description="Pro residues" evidence="1">
    <location>
        <begin position="376"/>
        <end position="385"/>
    </location>
</feature>
<keyword evidence="2" id="KW-0812">Transmembrane</keyword>
<accession>A0A532UZT9</accession>
<dbReference type="Proteomes" id="UP000319619">
    <property type="component" value="Unassembled WGS sequence"/>
</dbReference>
<reference evidence="3 4" key="1">
    <citation type="submission" date="2017-06" db="EMBL/GenBank/DDBJ databases">
        <title>Novel microbial phyla capable of carbon fixation and sulfur reduction in deep-sea sediments.</title>
        <authorList>
            <person name="Huang J."/>
            <person name="Baker B."/>
            <person name="Wang Y."/>
        </authorList>
    </citation>
    <scope>NUCLEOTIDE SEQUENCE [LARGE SCALE GENOMIC DNA]</scope>
    <source>
        <strain evidence="3">B3_LCP</strain>
    </source>
</reference>
<feature type="transmembrane region" description="Helical" evidence="2">
    <location>
        <begin position="335"/>
        <end position="363"/>
    </location>
</feature>
<proteinExistence type="predicted"/>
<gene>
    <name evidence="3" type="ORF">CEE37_09180</name>
</gene>
<organism evidence="3 4">
    <name type="scientific">candidate division LCP-89 bacterium B3_LCP</name>
    <dbReference type="NCBI Taxonomy" id="2012998"/>
    <lineage>
        <taxon>Bacteria</taxon>
        <taxon>Pseudomonadati</taxon>
        <taxon>Bacteria division LCP-89</taxon>
    </lineage>
</organism>
<comment type="caution">
    <text evidence="3">The sequence shown here is derived from an EMBL/GenBank/DDBJ whole genome shotgun (WGS) entry which is preliminary data.</text>
</comment>
<keyword evidence="2" id="KW-1133">Transmembrane helix</keyword>
<evidence type="ECO:0000256" key="2">
    <source>
        <dbReference type="SAM" id="Phobius"/>
    </source>
</evidence>
<evidence type="ECO:0000256" key="1">
    <source>
        <dbReference type="SAM" id="MobiDB-lite"/>
    </source>
</evidence>
<feature type="region of interest" description="Disordered" evidence="1">
    <location>
        <begin position="371"/>
        <end position="391"/>
    </location>
</feature>
<evidence type="ECO:0000313" key="4">
    <source>
        <dbReference type="Proteomes" id="UP000319619"/>
    </source>
</evidence>